<sequence length="547" mass="61049">MDFDLRALLTLDGLHLDQIVLDEQSGLIVVEVHSTTPTPHCPQCGTPAGRTRSTYTRTLADLPWGGRRVVWRLRVRRCPCLCPSCPQRIFAERFKTLTVPFARRTSRLAESLRAIGLALGGRGGERLAERCSLVVGRKALLTLVRRVPPPPVAAVRVLGMDDWAYRKGQTYGTILVDHEARRVVDLLPDRKPNTVAAWLHAHPGVQIVTRDRAVVYADGIRQGAPEAMQVADRWHLLKNLSEAVLRGLLGHSEDLKVAFAEPPPEVGESSASALDSPEMSPTPSRPDVSPHKQAQFDRIHALRAGGRTFRSIAFELQLSRNTVKKYARLDRCPEQVRCPRGQAIAAFESYLVERFNAGQRNARRLWEEVCTQGFTGSASVVRHYMADVRRQHGVKGRRNDGSPDRPQAVVPTGVRRPTLTMLAFTVIRAPEKRSDRERDWVDKLMQTNSEVASVTTLAQQFADMVRRRDPSELGTWLKAATDSGIAALKGFAQGVWSDLEAVREGMRQAWSNGRVEGYVNKLKLVKRQMYGRAKFDLLRARLLAAPG</sequence>
<dbReference type="Proteomes" id="UP000536909">
    <property type="component" value="Unassembled WGS sequence"/>
</dbReference>
<dbReference type="Pfam" id="PF14690">
    <property type="entry name" value="Zn_ribbon_ISL3"/>
    <property type="match status" value="1"/>
</dbReference>
<dbReference type="PANTHER" id="PTHR33498">
    <property type="entry name" value="TRANSPOSASE FOR INSERTION SEQUENCE ELEMENT IS1557"/>
    <property type="match status" value="1"/>
</dbReference>
<comment type="caution">
    <text evidence="5">The sequence shown here is derived from an EMBL/GenBank/DDBJ whole genome shotgun (WGS) entry which is preliminary data.</text>
</comment>
<dbReference type="AlphaFoldDB" id="A0AAJ5FAN9"/>
<evidence type="ECO:0000313" key="4">
    <source>
        <dbReference type="EMBL" id="MBB5297500.1"/>
    </source>
</evidence>
<evidence type="ECO:0000313" key="6">
    <source>
        <dbReference type="Proteomes" id="UP000308000"/>
    </source>
</evidence>
<protein>
    <submittedName>
        <fullName evidence="4 5">Transposase</fullName>
    </submittedName>
</protein>
<dbReference type="PANTHER" id="PTHR33498:SF1">
    <property type="entry name" value="TRANSPOSASE FOR INSERTION SEQUENCE ELEMENT IS1557"/>
    <property type="match status" value="1"/>
</dbReference>
<dbReference type="InterPro" id="IPR002560">
    <property type="entry name" value="Transposase_DDE"/>
</dbReference>
<evidence type="ECO:0000313" key="7">
    <source>
        <dbReference type="Proteomes" id="UP000536909"/>
    </source>
</evidence>
<dbReference type="Pfam" id="PF01610">
    <property type="entry name" value="DDE_Tnp_ISL3"/>
    <property type="match status" value="2"/>
</dbReference>
<dbReference type="InterPro" id="IPR047951">
    <property type="entry name" value="Transpos_ISL3"/>
</dbReference>
<keyword evidence="7" id="KW-1185">Reference proteome</keyword>
<name>A0AAJ5FAN9_9DEIO</name>
<feature type="domain" description="Transposase IS204/IS1001/IS1096/IS1165 zinc-finger" evidence="3">
    <location>
        <begin position="38"/>
        <end position="81"/>
    </location>
</feature>
<proteinExistence type="predicted"/>
<evidence type="ECO:0000259" key="2">
    <source>
        <dbReference type="Pfam" id="PF01610"/>
    </source>
</evidence>
<accession>A0AAJ5FAN9</accession>
<reference evidence="4 7" key="2">
    <citation type="submission" date="2020-08" db="EMBL/GenBank/DDBJ databases">
        <title>Genomic Encyclopedia of Type Strains, Phase IV (KMG-IV): sequencing the most valuable type-strain genomes for metagenomic binning, comparative biology and taxonomic classification.</title>
        <authorList>
            <person name="Goeker M."/>
        </authorList>
    </citation>
    <scope>NUCLEOTIDE SEQUENCE [LARGE SCALE GENOMIC DNA]</scope>
    <source>
        <strain evidence="4 7">DSM 105434</strain>
    </source>
</reference>
<dbReference type="NCBIfam" id="NF033550">
    <property type="entry name" value="transpos_ISL3"/>
    <property type="match status" value="1"/>
</dbReference>
<dbReference type="InterPro" id="IPR029261">
    <property type="entry name" value="Transposase_Znf"/>
</dbReference>
<dbReference type="RefSeq" id="WP_129117940.1">
    <property type="nucleotide sequence ID" value="NZ_BSUI01000006.1"/>
</dbReference>
<dbReference type="EMBL" id="JACHFV010000033">
    <property type="protein sequence ID" value="MBB5297500.1"/>
    <property type="molecule type" value="Genomic_DNA"/>
</dbReference>
<evidence type="ECO:0000313" key="5">
    <source>
        <dbReference type="EMBL" id="TLK30138.1"/>
    </source>
</evidence>
<organism evidence="5 6">
    <name type="scientific">Deinococcus metallilatus</name>
    <dbReference type="NCBI Taxonomy" id="1211322"/>
    <lineage>
        <taxon>Bacteria</taxon>
        <taxon>Thermotogati</taxon>
        <taxon>Deinococcota</taxon>
        <taxon>Deinococci</taxon>
        <taxon>Deinococcales</taxon>
        <taxon>Deinococcaceae</taxon>
        <taxon>Deinococcus</taxon>
    </lineage>
</organism>
<evidence type="ECO:0000256" key="1">
    <source>
        <dbReference type="SAM" id="MobiDB-lite"/>
    </source>
</evidence>
<feature type="domain" description="Transposase IS204/IS1001/IS1096/IS1165 DDE" evidence="2">
    <location>
        <begin position="158"/>
        <end position="244"/>
    </location>
</feature>
<gene>
    <name evidence="5" type="ORF">FCS05_06340</name>
    <name evidence="4" type="ORF">HNQ10_004374</name>
</gene>
<feature type="domain" description="Transposase IS204/IS1001/IS1096/IS1165 DDE" evidence="2">
    <location>
        <begin position="416"/>
        <end position="541"/>
    </location>
</feature>
<evidence type="ECO:0000259" key="3">
    <source>
        <dbReference type="Pfam" id="PF14690"/>
    </source>
</evidence>
<feature type="region of interest" description="Disordered" evidence="1">
    <location>
        <begin position="262"/>
        <end position="294"/>
    </location>
</feature>
<dbReference type="EMBL" id="VBRC01000003">
    <property type="protein sequence ID" value="TLK30138.1"/>
    <property type="molecule type" value="Genomic_DNA"/>
</dbReference>
<reference evidence="5 6" key="1">
    <citation type="submission" date="2019-04" db="EMBL/GenBank/DDBJ databases">
        <title>Deinococcus metalilatus MA1002 mutant No.5.</title>
        <authorList>
            <person name="Park W."/>
            <person name="Park C."/>
        </authorList>
    </citation>
    <scope>NUCLEOTIDE SEQUENCE [LARGE SCALE GENOMIC DNA]</scope>
    <source>
        <strain evidence="5 6">MA1002-m5</strain>
    </source>
</reference>
<dbReference type="Proteomes" id="UP000308000">
    <property type="component" value="Unassembled WGS sequence"/>
</dbReference>